<dbReference type="PANTHER" id="PTHR47818:SF2">
    <property type="entry name" value="F-BOX DOMAIN-CONTAINING PROTEIN"/>
    <property type="match status" value="1"/>
</dbReference>
<dbReference type="AlphaFoldDB" id="A0ABC8J5S3"/>
<proteinExistence type="predicted"/>
<name>A0ABC8J5S3_ERUVS</name>
<protein>
    <recommendedName>
        <fullName evidence="3">Secreted protein</fullName>
    </recommendedName>
</protein>
<organism evidence="1 2">
    <name type="scientific">Eruca vesicaria subsp. sativa</name>
    <name type="common">Garden rocket</name>
    <name type="synonym">Eruca sativa</name>
    <dbReference type="NCBI Taxonomy" id="29727"/>
    <lineage>
        <taxon>Eukaryota</taxon>
        <taxon>Viridiplantae</taxon>
        <taxon>Streptophyta</taxon>
        <taxon>Embryophyta</taxon>
        <taxon>Tracheophyta</taxon>
        <taxon>Spermatophyta</taxon>
        <taxon>Magnoliopsida</taxon>
        <taxon>eudicotyledons</taxon>
        <taxon>Gunneridae</taxon>
        <taxon>Pentapetalae</taxon>
        <taxon>rosids</taxon>
        <taxon>malvids</taxon>
        <taxon>Brassicales</taxon>
        <taxon>Brassicaceae</taxon>
        <taxon>Brassiceae</taxon>
        <taxon>Eruca</taxon>
    </lineage>
</organism>
<comment type="caution">
    <text evidence="1">The sequence shown here is derived from an EMBL/GenBank/DDBJ whole genome shotgun (WGS) entry which is preliminary data.</text>
</comment>
<dbReference type="Proteomes" id="UP001642260">
    <property type="component" value="Unassembled WGS sequence"/>
</dbReference>
<accession>A0ABC8J5S3</accession>
<keyword evidence="2" id="KW-1185">Reference proteome</keyword>
<sequence length="129" mass="14591">MKLVMGAWLVGENVQAHGSFCLSCGGLSSLTVTNHLPTGNNFTGRSICKTDVAMRPTFSGRISSIHVSDKILRYIFHEEHTDGQNCVCTELSFHFQTFGPYLRWLRLYRNLCDYIRDRSSSASYVSDFL</sequence>
<evidence type="ECO:0008006" key="3">
    <source>
        <dbReference type="Google" id="ProtNLM"/>
    </source>
</evidence>
<evidence type="ECO:0000313" key="2">
    <source>
        <dbReference type="Proteomes" id="UP001642260"/>
    </source>
</evidence>
<dbReference type="EMBL" id="CAKOAT010070266">
    <property type="protein sequence ID" value="CAH8309263.1"/>
    <property type="molecule type" value="Genomic_DNA"/>
</dbReference>
<reference evidence="1 2" key="1">
    <citation type="submission" date="2022-03" db="EMBL/GenBank/DDBJ databases">
        <authorList>
            <person name="Macdonald S."/>
            <person name="Ahmed S."/>
            <person name="Newling K."/>
        </authorList>
    </citation>
    <scope>NUCLEOTIDE SEQUENCE [LARGE SCALE GENOMIC DNA]</scope>
</reference>
<evidence type="ECO:0000313" key="1">
    <source>
        <dbReference type="EMBL" id="CAH8309263.1"/>
    </source>
</evidence>
<dbReference type="PANTHER" id="PTHR47818">
    <property type="entry name" value="RNI-LIKE SUPERFAMILY PROTEIN"/>
    <property type="match status" value="1"/>
</dbReference>
<gene>
    <name evidence="1" type="ORF">ERUC_LOCUS5406</name>
</gene>